<dbReference type="GO" id="GO:0003677">
    <property type="term" value="F:DNA binding"/>
    <property type="evidence" value="ECO:0007669"/>
    <property type="project" value="UniProtKB-KW"/>
</dbReference>
<protein>
    <submittedName>
        <fullName evidence="6">Crp/Fnr family transcriptional regulator</fullName>
    </submittedName>
</protein>
<keyword evidence="2" id="KW-0238">DNA-binding</keyword>
<organism evidence="6">
    <name type="scientific">Rhizobium leguminosarum bv. trifolii</name>
    <dbReference type="NCBI Taxonomy" id="386"/>
    <lineage>
        <taxon>Bacteria</taxon>
        <taxon>Pseudomonadati</taxon>
        <taxon>Pseudomonadota</taxon>
        <taxon>Alphaproteobacteria</taxon>
        <taxon>Hyphomicrobiales</taxon>
        <taxon>Rhizobiaceae</taxon>
        <taxon>Rhizobium/Agrobacterium group</taxon>
        <taxon>Rhizobium</taxon>
    </lineage>
</organism>
<dbReference type="InterPro" id="IPR000595">
    <property type="entry name" value="cNMP-bd_dom"/>
</dbReference>
<evidence type="ECO:0000256" key="1">
    <source>
        <dbReference type="ARBA" id="ARBA00023015"/>
    </source>
</evidence>
<dbReference type="PANTHER" id="PTHR24567:SF74">
    <property type="entry name" value="HTH-TYPE TRANSCRIPTIONAL REGULATOR ARCR"/>
    <property type="match status" value="1"/>
</dbReference>
<evidence type="ECO:0000313" key="6">
    <source>
        <dbReference type="EMBL" id="AOO91794.1"/>
    </source>
</evidence>
<dbReference type="CDD" id="cd00038">
    <property type="entry name" value="CAP_ED"/>
    <property type="match status" value="1"/>
</dbReference>
<accession>A0A1B8R9F8</accession>
<dbReference type="PROSITE" id="PS51063">
    <property type="entry name" value="HTH_CRP_2"/>
    <property type="match status" value="1"/>
</dbReference>
<dbReference type="EMBL" id="KX489430">
    <property type="protein sequence ID" value="AOO91794.1"/>
    <property type="molecule type" value="Genomic_DNA"/>
</dbReference>
<dbReference type="PANTHER" id="PTHR24567">
    <property type="entry name" value="CRP FAMILY TRANSCRIPTIONAL REGULATORY PROTEIN"/>
    <property type="match status" value="1"/>
</dbReference>
<dbReference type="InterPro" id="IPR014710">
    <property type="entry name" value="RmlC-like_jellyroll"/>
</dbReference>
<dbReference type="InterPro" id="IPR036388">
    <property type="entry name" value="WH-like_DNA-bd_sf"/>
</dbReference>
<dbReference type="GO" id="GO:0005829">
    <property type="term" value="C:cytosol"/>
    <property type="evidence" value="ECO:0007669"/>
    <property type="project" value="TreeGrafter"/>
</dbReference>
<dbReference type="SUPFAM" id="SSF51206">
    <property type="entry name" value="cAMP-binding domain-like"/>
    <property type="match status" value="1"/>
</dbReference>
<reference evidence="6" key="1">
    <citation type="journal article" date="2015" name="BMC Genomics">
        <title>Transcriptome profiling of a Rhizobium leguminosarum bv. trifolii rosR mutant reveals the role of the transcriptional regulator RosR in motility, synthesis of cell-surface components, and other cellular processes.</title>
        <authorList>
            <person name="Rachwal K."/>
            <person name="Matczynska E."/>
            <person name="Janczarek M."/>
        </authorList>
    </citation>
    <scope>NUCLEOTIDE SEQUENCE</scope>
    <source>
        <strain evidence="6">Rt24.2</strain>
    </source>
</reference>
<dbReference type="AlphaFoldDB" id="A0A1B8R9F8"/>
<reference evidence="6" key="2">
    <citation type="journal article" date="2016" name="Front. Microbiol.">
        <title>The Regulatory Protein RosR Affects Rhizobium leguminosarum bv. trifolii Protein Profiles, Cell Surface Properties, and Symbiosis with Clover.</title>
        <authorList>
            <person name="Rachwal K."/>
            <person name="Boguszewska A."/>
            <person name="Kopcinska J."/>
            <person name="Karas M."/>
            <person name="Tchorzewski M."/>
            <person name="Janczarek M."/>
        </authorList>
    </citation>
    <scope>NUCLEOTIDE SEQUENCE</scope>
    <source>
        <strain evidence="6">Rt24.2</strain>
    </source>
</reference>
<dbReference type="PROSITE" id="PS50042">
    <property type="entry name" value="CNMP_BINDING_3"/>
    <property type="match status" value="1"/>
</dbReference>
<dbReference type="SMART" id="SM00419">
    <property type="entry name" value="HTH_CRP"/>
    <property type="match status" value="1"/>
</dbReference>
<dbReference type="SMART" id="SM00100">
    <property type="entry name" value="cNMP"/>
    <property type="match status" value="1"/>
</dbReference>
<dbReference type="GO" id="GO:0003700">
    <property type="term" value="F:DNA-binding transcription factor activity"/>
    <property type="evidence" value="ECO:0007669"/>
    <property type="project" value="TreeGrafter"/>
</dbReference>
<keyword evidence="3" id="KW-0804">Transcription</keyword>
<feature type="domain" description="Cyclic nucleotide-binding" evidence="4">
    <location>
        <begin position="13"/>
        <end position="99"/>
    </location>
</feature>
<evidence type="ECO:0000256" key="3">
    <source>
        <dbReference type="ARBA" id="ARBA00023163"/>
    </source>
</evidence>
<dbReference type="Pfam" id="PF00027">
    <property type="entry name" value="cNMP_binding"/>
    <property type="match status" value="1"/>
</dbReference>
<feature type="domain" description="HTH crp-type" evidence="5">
    <location>
        <begin position="147"/>
        <end position="217"/>
    </location>
</feature>
<dbReference type="InterPro" id="IPR012318">
    <property type="entry name" value="HTH_CRP"/>
</dbReference>
<dbReference type="Pfam" id="PF13545">
    <property type="entry name" value="HTH_Crp_2"/>
    <property type="match status" value="1"/>
</dbReference>
<dbReference type="InterPro" id="IPR050397">
    <property type="entry name" value="Env_Response_Regulators"/>
</dbReference>
<dbReference type="RefSeq" id="WP_065277069.1">
    <property type="nucleotide sequence ID" value="NZ_MAMO01000048.1"/>
</dbReference>
<evidence type="ECO:0000259" key="4">
    <source>
        <dbReference type="PROSITE" id="PS50042"/>
    </source>
</evidence>
<sequence>MLAKNSVLLQSDLFAGLDQATVEQFTATAEVRTFAADEKIIAEGQQASFVYCVMNGFVRLSKSESAGREADICVCEPGDTFGEYLLAGGGSYAYSARSADGAEVALFALADLQAFADQHPVVHRNVMRIMVRHLLGAMDCIAGDRLLTAAQRVANYFMSRCPASATTSRVTFRLPYRKRILAGKLGLAPEALSRAFAALAASGVEVRGKVVLVDSVDLLRKAC</sequence>
<name>A0A1B8R9F8_RHILT</name>
<evidence type="ECO:0000256" key="2">
    <source>
        <dbReference type="ARBA" id="ARBA00023125"/>
    </source>
</evidence>
<dbReference type="Gene3D" id="1.10.10.10">
    <property type="entry name" value="Winged helix-like DNA-binding domain superfamily/Winged helix DNA-binding domain"/>
    <property type="match status" value="1"/>
</dbReference>
<keyword evidence="1" id="KW-0805">Transcription regulation</keyword>
<evidence type="ECO:0000259" key="5">
    <source>
        <dbReference type="PROSITE" id="PS51063"/>
    </source>
</evidence>
<proteinExistence type="predicted"/>
<dbReference type="InterPro" id="IPR018490">
    <property type="entry name" value="cNMP-bd_dom_sf"/>
</dbReference>
<dbReference type="Gene3D" id="2.60.120.10">
    <property type="entry name" value="Jelly Rolls"/>
    <property type="match status" value="1"/>
</dbReference>